<dbReference type="Proteomes" id="UP000198921">
    <property type="component" value="Unassembled WGS sequence"/>
</dbReference>
<keyword evidence="2" id="KW-1185">Reference proteome</keyword>
<gene>
    <name evidence="1" type="ORF">SAMN05660209_04815</name>
</gene>
<dbReference type="EMBL" id="FNOT01000024">
    <property type="protein sequence ID" value="SDZ14412.1"/>
    <property type="molecule type" value="Genomic_DNA"/>
</dbReference>
<dbReference type="STRING" id="1137993.SAMN05660209_04815"/>
<reference evidence="2" key="1">
    <citation type="submission" date="2016-10" db="EMBL/GenBank/DDBJ databases">
        <authorList>
            <person name="Varghese N."/>
            <person name="Submissions S."/>
        </authorList>
    </citation>
    <scope>NUCLEOTIDE SEQUENCE [LARGE SCALE GENOMIC DNA]</scope>
    <source>
        <strain evidence="2">DSM 45422</strain>
    </source>
</reference>
<evidence type="ECO:0000313" key="1">
    <source>
        <dbReference type="EMBL" id="SDZ14412.1"/>
    </source>
</evidence>
<accession>A0A1H3QLJ6</accession>
<sequence length="72" mass="8342">MAHRRAKGSAGGRPPAFDRARYRQRHAVECGINRHKQNRAFATRYDKLAVRYDATVEITNINIYLRDLSNRA</sequence>
<protein>
    <submittedName>
        <fullName evidence="1">Transposase DDE domain-containing protein</fullName>
    </submittedName>
</protein>
<organism evidence="1 2">
    <name type="scientific">Geodermatophilus africanus</name>
    <dbReference type="NCBI Taxonomy" id="1137993"/>
    <lineage>
        <taxon>Bacteria</taxon>
        <taxon>Bacillati</taxon>
        <taxon>Actinomycetota</taxon>
        <taxon>Actinomycetes</taxon>
        <taxon>Geodermatophilales</taxon>
        <taxon>Geodermatophilaceae</taxon>
        <taxon>Geodermatophilus</taxon>
    </lineage>
</organism>
<name>A0A1H3QLJ6_9ACTN</name>
<evidence type="ECO:0000313" key="2">
    <source>
        <dbReference type="Proteomes" id="UP000198921"/>
    </source>
</evidence>
<dbReference type="AlphaFoldDB" id="A0A1H3QLJ6"/>
<proteinExistence type="predicted"/>